<name>A0A6A3PTH9_9STRA</name>
<evidence type="ECO:0000313" key="9">
    <source>
        <dbReference type="Proteomes" id="UP000440732"/>
    </source>
</evidence>
<dbReference type="Proteomes" id="UP000437068">
    <property type="component" value="Unassembled WGS sequence"/>
</dbReference>
<evidence type="ECO:0000313" key="11">
    <source>
        <dbReference type="Proteomes" id="UP000486351"/>
    </source>
</evidence>
<evidence type="ECO:0000256" key="1">
    <source>
        <dbReference type="SAM" id="SignalP"/>
    </source>
</evidence>
<evidence type="ECO:0000313" key="2">
    <source>
        <dbReference type="EMBL" id="KAE8918899.1"/>
    </source>
</evidence>
<evidence type="ECO:0000313" key="5">
    <source>
        <dbReference type="EMBL" id="KAE9266856.1"/>
    </source>
</evidence>
<proteinExistence type="predicted"/>
<evidence type="ECO:0008006" key="12">
    <source>
        <dbReference type="Google" id="ProtNLM"/>
    </source>
</evidence>
<dbReference type="EMBL" id="QXGF01005176">
    <property type="protein sequence ID" value="KAE8918899.1"/>
    <property type="molecule type" value="Genomic_DNA"/>
</dbReference>
<dbReference type="EMBL" id="QXFZ01005366">
    <property type="protein sequence ID" value="KAE9061132.1"/>
    <property type="molecule type" value="Genomic_DNA"/>
</dbReference>
<dbReference type="Proteomes" id="UP000429523">
    <property type="component" value="Unassembled WGS sequence"/>
</dbReference>
<evidence type="ECO:0000313" key="4">
    <source>
        <dbReference type="EMBL" id="KAE9065783.1"/>
    </source>
</evidence>
<dbReference type="Proteomes" id="UP000486351">
    <property type="component" value="Unassembled WGS sequence"/>
</dbReference>
<dbReference type="AlphaFoldDB" id="A0A6A3PTH9"/>
<accession>A0A6A3PTH9</accession>
<feature type="signal peptide" evidence="1">
    <location>
        <begin position="1"/>
        <end position="26"/>
    </location>
</feature>
<sequence length="96" mass="10340">MVPLSSSVSTVKVSACFVCVVAAVCSLDIERRCARTSRSETVVMFSLDLTTNTTRTISSSRFIFTCSFAAGNARYDSARAVHLPGRAQRPAVMTTI</sequence>
<dbReference type="EMBL" id="QXFY01005333">
    <property type="protein sequence ID" value="KAE9272731.1"/>
    <property type="molecule type" value="Genomic_DNA"/>
</dbReference>
<feature type="chain" id="PRO_5036380377" description="Secreted protein" evidence="1">
    <location>
        <begin position="27"/>
        <end position="96"/>
    </location>
</feature>
<dbReference type="EMBL" id="QXGE01005686">
    <property type="protein sequence ID" value="KAE9266856.1"/>
    <property type="molecule type" value="Genomic_DNA"/>
</dbReference>
<comment type="caution">
    <text evidence="3">The sequence shown here is derived from an EMBL/GenBank/DDBJ whole genome shotgun (WGS) entry which is preliminary data.</text>
</comment>
<evidence type="ECO:0000313" key="10">
    <source>
        <dbReference type="Proteomes" id="UP000441208"/>
    </source>
</evidence>
<dbReference type="EMBL" id="QXGA01005764">
    <property type="protein sequence ID" value="KAE9065783.1"/>
    <property type="molecule type" value="Genomic_DNA"/>
</dbReference>
<protein>
    <recommendedName>
        <fullName evidence="12">Secreted protein</fullName>
    </recommendedName>
</protein>
<evidence type="ECO:0000313" key="8">
    <source>
        <dbReference type="Proteomes" id="UP000437068"/>
    </source>
</evidence>
<evidence type="ECO:0000313" key="7">
    <source>
        <dbReference type="Proteomes" id="UP000429523"/>
    </source>
</evidence>
<reference evidence="7 8" key="1">
    <citation type="submission" date="2018-08" db="EMBL/GenBank/DDBJ databases">
        <title>Genomic investigation of the strawberry pathogen Phytophthora fragariae indicates pathogenicity is determined by transcriptional variation in three key races.</title>
        <authorList>
            <person name="Adams T.M."/>
            <person name="Armitage A.D."/>
            <person name="Sobczyk M.K."/>
            <person name="Bates H.J."/>
            <person name="Dunwell J.M."/>
            <person name="Nellist C.F."/>
            <person name="Harrison R.J."/>
        </authorList>
    </citation>
    <scope>NUCLEOTIDE SEQUENCE [LARGE SCALE GENOMIC DNA]</scope>
    <source>
        <strain evidence="5 8">A4</strain>
        <strain evidence="4 9">NOV-5</strain>
        <strain evidence="3 10">NOV-71</strain>
        <strain evidence="6 11">NOV-77</strain>
        <strain evidence="2 7">NOV-9</strain>
    </source>
</reference>
<organism evidence="3 10">
    <name type="scientific">Phytophthora fragariae</name>
    <dbReference type="NCBI Taxonomy" id="53985"/>
    <lineage>
        <taxon>Eukaryota</taxon>
        <taxon>Sar</taxon>
        <taxon>Stramenopiles</taxon>
        <taxon>Oomycota</taxon>
        <taxon>Peronosporomycetes</taxon>
        <taxon>Peronosporales</taxon>
        <taxon>Peronosporaceae</taxon>
        <taxon>Phytophthora</taxon>
    </lineage>
</organism>
<keyword evidence="1" id="KW-0732">Signal</keyword>
<gene>
    <name evidence="5" type="ORF">PF001_g30310</name>
    <name evidence="4" type="ORF">PF006_g30379</name>
    <name evidence="3" type="ORF">PF007_g30362</name>
    <name evidence="6" type="ORF">PF008_g30024</name>
    <name evidence="2" type="ORF">PF009_g30789</name>
</gene>
<evidence type="ECO:0000313" key="6">
    <source>
        <dbReference type="EMBL" id="KAE9272731.1"/>
    </source>
</evidence>
<dbReference type="Proteomes" id="UP000440732">
    <property type="component" value="Unassembled WGS sequence"/>
</dbReference>
<evidence type="ECO:0000313" key="3">
    <source>
        <dbReference type="EMBL" id="KAE9061132.1"/>
    </source>
</evidence>
<dbReference type="Proteomes" id="UP000441208">
    <property type="component" value="Unassembled WGS sequence"/>
</dbReference>